<sequence length="286" mass="31347">MHSLIDHIQKQTPGGYAMAGPPASEPVAWSALVLVQAGRIDAADQAAQWLVQQQRHDGSVPACNTQDGPYWTTSLAILAWHLVDAKKYQSHIEQAATWLLASEGHTMPRDPNMGHDTTLLGWSWNPGTHSWLEPTAFATMALRTAGYQEHARMREAVKLLVDRLLPEGGCNYGNTEVLGQVLLPHLQPSAVVLWSLAPETVADPRIEKSLGLMERMLQRPTGCSSLAFALIALTAWNRRPENAEHLLTEALERTTTRQSPYKLALLALASREEPTFAGTPQLAAST</sequence>
<organism evidence="1 2">
    <name type="scientific">Aeoliella straminimaris</name>
    <dbReference type="NCBI Taxonomy" id="2954799"/>
    <lineage>
        <taxon>Bacteria</taxon>
        <taxon>Pseudomonadati</taxon>
        <taxon>Planctomycetota</taxon>
        <taxon>Planctomycetia</taxon>
        <taxon>Pirellulales</taxon>
        <taxon>Lacipirellulaceae</taxon>
        <taxon>Aeoliella</taxon>
    </lineage>
</organism>
<name>A0A9X2JIF8_9BACT</name>
<comment type="caution">
    <text evidence="1">The sequence shown here is derived from an EMBL/GenBank/DDBJ whole genome shotgun (WGS) entry which is preliminary data.</text>
</comment>
<accession>A0A9X2JIF8</accession>
<dbReference type="Proteomes" id="UP001155241">
    <property type="component" value="Unassembled WGS sequence"/>
</dbReference>
<dbReference type="RefSeq" id="WP_252854642.1">
    <property type="nucleotide sequence ID" value="NZ_JAMXLR010000076.1"/>
</dbReference>
<evidence type="ECO:0000313" key="1">
    <source>
        <dbReference type="EMBL" id="MCO6046527.1"/>
    </source>
</evidence>
<dbReference type="SUPFAM" id="SSF48239">
    <property type="entry name" value="Terpenoid cyclases/Protein prenyltransferases"/>
    <property type="match status" value="2"/>
</dbReference>
<gene>
    <name evidence="1" type="ORF">NG895_21730</name>
</gene>
<dbReference type="Gene3D" id="1.50.10.20">
    <property type="match status" value="1"/>
</dbReference>
<protein>
    <submittedName>
        <fullName evidence="1">Uncharacterized protein</fullName>
    </submittedName>
</protein>
<keyword evidence="2" id="KW-1185">Reference proteome</keyword>
<reference evidence="1" key="1">
    <citation type="submission" date="2022-06" db="EMBL/GenBank/DDBJ databases">
        <title>Aeoliella straminimaris, a novel planctomycete from sediments.</title>
        <authorList>
            <person name="Vitorino I.R."/>
            <person name="Lage O.M."/>
        </authorList>
    </citation>
    <scope>NUCLEOTIDE SEQUENCE</scope>
    <source>
        <strain evidence="1">ICT_H6.2</strain>
    </source>
</reference>
<dbReference type="AlphaFoldDB" id="A0A9X2JIF8"/>
<dbReference type="InterPro" id="IPR008930">
    <property type="entry name" value="Terpenoid_cyclase/PrenylTrfase"/>
</dbReference>
<proteinExistence type="predicted"/>
<evidence type="ECO:0000313" key="2">
    <source>
        <dbReference type="Proteomes" id="UP001155241"/>
    </source>
</evidence>
<dbReference type="EMBL" id="JAMXLR010000076">
    <property type="protein sequence ID" value="MCO6046527.1"/>
    <property type="molecule type" value="Genomic_DNA"/>
</dbReference>